<dbReference type="SFLD" id="SFLDS00029">
    <property type="entry name" value="Radical_SAM"/>
    <property type="match status" value="1"/>
</dbReference>
<evidence type="ECO:0000256" key="3">
    <source>
        <dbReference type="ARBA" id="ARBA00022723"/>
    </source>
</evidence>
<dbReference type="PROSITE" id="PS51918">
    <property type="entry name" value="RADICAL_SAM"/>
    <property type="match status" value="1"/>
</dbReference>
<evidence type="ECO:0000256" key="4">
    <source>
        <dbReference type="ARBA" id="ARBA00023004"/>
    </source>
</evidence>
<comment type="caution">
    <text evidence="9">The sequence shown here is derived from an EMBL/GenBank/DDBJ whole genome shotgun (WGS) entry which is preliminary data.</text>
</comment>
<dbReference type="CDD" id="cd01335">
    <property type="entry name" value="Radical_SAM"/>
    <property type="match status" value="1"/>
</dbReference>
<dbReference type="PIRSF" id="PIRSF004869">
    <property type="entry name" value="PflX_prd"/>
    <property type="match status" value="1"/>
</dbReference>
<evidence type="ECO:0000256" key="5">
    <source>
        <dbReference type="ARBA" id="ARBA00023014"/>
    </source>
</evidence>
<dbReference type="InterPro" id="IPR007197">
    <property type="entry name" value="rSAM"/>
</dbReference>
<dbReference type="SFLD" id="SFLDG01101">
    <property type="entry name" value="Uncharacterised_Radical_SAM_Su"/>
    <property type="match status" value="1"/>
</dbReference>
<dbReference type="InterPro" id="IPR027596">
    <property type="entry name" value="AmmeMemoSam_rS"/>
</dbReference>
<dbReference type="PANTHER" id="PTHR30352">
    <property type="entry name" value="PYRUVATE FORMATE-LYASE-ACTIVATING ENZYME"/>
    <property type="match status" value="1"/>
</dbReference>
<keyword evidence="7" id="KW-0732">Signal</keyword>
<proteinExistence type="predicted"/>
<feature type="binding site" evidence="6">
    <location>
        <position position="110"/>
    </location>
    <ligand>
        <name>[4Fe-4S] cluster</name>
        <dbReference type="ChEBI" id="CHEBI:49883"/>
        <note>4Fe-4S-S-AdoMet</note>
    </ligand>
</feature>
<keyword evidence="5 6" id="KW-0411">Iron-sulfur</keyword>
<organism evidence="9 10">
    <name type="scientific">candidate division WOR-3 bacterium</name>
    <dbReference type="NCBI Taxonomy" id="2052148"/>
    <lineage>
        <taxon>Bacteria</taxon>
        <taxon>Bacteria division WOR-3</taxon>
    </lineage>
</organism>
<evidence type="ECO:0000256" key="1">
    <source>
        <dbReference type="ARBA" id="ARBA00022485"/>
    </source>
</evidence>
<dbReference type="GO" id="GO:0003824">
    <property type="term" value="F:catalytic activity"/>
    <property type="evidence" value="ECO:0007669"/>
    <property type="project" value="InterPro"/>
</dbReference>
<evidence type="ECO:0000313" key="10">
    <source>
        <dbReference type="Proteomes" id="UP000779900"/>
    </source>
</evidence>
<reference evidence="9" key="1">
    <citation type="submission" date="2019-03" db="EMBL/GenBank/DDBJ databases">
        <title>Lake Tanganyika Metagenome-Assembled Genomes (MAGs).</title>
        <authorList>
            <person name="Tran P."/>
        </authorList>
    </citation>
    <scope>NUCLEOTIDE SEQUENCE</scope>
    <source>
        <strain evidence="9">K_DeepCast_150m_m2_040</strain>
    </source>
</reference>
<feature type="signal peptide" evidence="7">
    <location>
        <begin position="1"/>
        <end position="19"/>
    </location>
</feature>
<keyword evidence="2 6" id="KW-0949">S-adenosyl-L-methionine</keyword>
<dbReference type="InterPro" id="IPR034457">
    <property type="entry name" value="Organic_radical-activating"/>
</dbReference>
<dbReference type="SUPFAM" id="SSF102114">
    <property type="entry name" value="Radical SAM enzymes"/>
    <property type="match status" value="1"/>
</dbReference>
<dbReference type="Proteomes" id="UP000779900">
    <property type="component" value="Unassembled WGS sequence"/>
</dbReference>
<feature type="chain" id="PRO_5037635197" evidence="7">
    <location>
        <begin position="20"/>
        <end position="363"/>
    </location>
</feature>
<feature type="binding site" evidence="6">
    <location>
        <position position="117"/>
    </location>
    <ligand>
        <name>[4Fe-4S] cluster</name>
        <dbReference type="ChEBI" id="CHEBI:49883"/>
        <note>4Fe-4S-S-AdoMet</note>
    </ligand>
</feature>
<dbReference type="EMBL" id="VGIR01000096">
    <property type="protein sequence ID" value="MBM3332519.1"/>
    <property type="molecule type" value="Genomic_DNA"/>
</dbReference>
<feature type="domain" description="Radical SAM core" evidence="8">
    <location>
        <begin position="95"/>
        <end position="311"/>
    </location>
</feature>
<feature type="binding site" evidence="6">
    <location>
        <position position="114"/>
    </location>
    <ligand>
        <name>[4Fe-4S] cluster</name>
        <dbReference type="ChEBI" id="CHEBI:49883"/>
        <note>4Fe-4S-S-AdoMet</note>
    </ligand>
</feature>
<protein>
    <submittedName>
        <fullName evidence="9">AmmeMemoRadiSam system radical SAM enzyme</fullName>
    </submittedName>
</protein>
<dbReference type="GO" id="GO:0046872">
    <property type="term" value="F:metal ion binding"/>
    <property type="evidence" value="ECO:0007669"/>
    <property type="project" value="UniProtKB-KW"/>
</dbReference>
<dbReference type="AlphaFoldDB" id="A0A938BU20"/>
<dbReference type="InterPro" id="IPR013785">
    <property type="entry name" value="Aldolase_TIM"/>
</dbReference>
<evidence type="ECO:0000256" key="6">
    <source>
        <dbReference type="PIRSR" id="PIRSR004869-50"/>
    </source>
</evidence>
<dbReference type="PANTHER" id="PTHR30352:SF5">
    <property type="entry name" value="PYRUVATE FORMATE-LYASE 1-ACTIVATING ENZYME"/>
    <property type="match status" value="1"/>
</dbReference>
<keyword evidence="1" id="KW-0004">4Fe-4S</keyword>
<dbReference type="InterPro" id="IPR016431">
    <property type="entry name" value="Pyrv-formate_lyase-activ_prd"/>
</dbReference>
<gene>
    <name evidence="9" type="primary">amrS</name>
    <name evidence="9" type="ORF">FJY68_11845</name>
</gene>
<dbReference type="GO" id="GO:0051539">
    <property type="term" value="F:4 iron, 4 sulfur cluster binding"/>
    <property type="evidence" value="ECO:0007669"/>
    <property type="project" value="UniProtKB-KW"/>
</dbReference>
<name>A0A938BU20_UNCW3</name>
<dbReference type="NCBIfam" id="TIGR04337">
    <property type="entry name" value="AmmeMemoSam_rS"/>
    <property type="match status" value="1"/>
</dbReference>
<dbReference type="InterPro" id="IPR058240">
    <property type="entry name" value="rSAM_sf"/>
</dbReference>
<evidence type="ECO:0000256" key="2">
    <source>
        <dbReference type="ARBA" id="ARBA00022691"/>
    </source>
</evidence>
<evidence type="ECO:0000313" key="9">
    <source>
        <dbReference type="EMBL" id="MBM3332519.1"/>
    </source>
</evidence>
<dbReference type="Gene3D" id="3.20.20.70">
    <property type="entry name" value="Aldolase class I"/>
    <property type="match status" value="1"/>
</dbReference>
<keyword evidence="4 6" id="KW-0408">Iron</keyword>
<evidence type="ECO:0000256" key="7">
    <source>
        <dbReference type="SAM" id="SignalP"/>
    </source>
</evidence>
<comment type="cofactor">
    <cofactor evidence="6">
        <name>[4Fe-4S] cluster</name>
        <dbReference type="ChEBI" id="CHEBI:49883"/>
    </cofactor>
    <text evidence="6">Binds 1 [4Fe-4S] cluster. The cluster is coordinated with 3 cysteines and an exchangeable S-adenosyl-L-methionine.</text>
</comment>
<evidence type="ECO:0000259" key="8">
    <source>
        <dbReference type="PROSITE" id="PS51918"/>
    </source>
</evidence>
<accession>A0A938BU20</accession>
<sequence>MVKSAALFVLAALLLNASAPGTRASSSPTREAEYYRRLDNKLVACDLCPRRCVIQPGGRGACRVRENRDGRLYSVVYGRPCSVGKEPIEKAPFFHFLPGRQRLTIATAGCNQSCKYCQNWELSQARPEEVQNHDLSPAEVVALAVKEKAPIICFTYTEPVVFYEYVMDIARLARAQGIRTAVVTGAYVNPEPLRELCSAVDAIKIDLKGFTPEFYRNVCGSTLEPVLEACRTVAQSGTHLELVNLVVPALNDDTATIRKMCRWIRENVGDTVPVHFTRFHPDYRLQNSPPTPTATLEGAVAIARSEHLQFTYVGNVPGHQAENTCCPACGRTLVRRSGYSVVENRVKDGKCPFCGVRVAGVWQ</sequence>
<keyword evidence="3 6" id="KW-0479">Metal-binding</keyword>
<dbReference type="Pfam" id="PF04055">
    <property type="entry name" value="Radical_SAM"/>
    <property type="match status" value="1"/>
</dbReference>